<organism evidence="2 3">
    <name type="scientific">Paramecium pentaurelia</name>
    <dbReference type="NCBI Taxonomy" id="43138"/>
    <lineage>
        <taxon>Eukaryota</taxon>
        <taxon>Sar</taxon>
        <taxon>Alveolata</taxon>
        <taxon>Ciliophora</taxon>
        <taxon>Intramacronucleata</taxon>
        <taxon>Oligohymenophorea</taxon>
        <taxon>Peniculida</taxon>
        <taxon>Parameciidae</taxon>
        <taxon>Paramecium</taxon>
    </lineage>
</organism>
<keyword evidence="3" id="KW-1185">Reference proteome</keyword>
<proteinExistence type="predicted"/>
<dbReference type="Proteomes" id="UP000689195">
    <property type="component" value="Unassembled WGS sequence"/>
</dbReference>
<feature type="transmembrane region" description="Helical" evidence="1">
    <location>
        <begin position="296"/>
        <end position="318"/>
    </location>
</feature>
<evidence type="ECO:0008006" key="4">
    <source>
        <dbReference type="Google" id="ProtNLM"/>
    </source>
</evidence>
<dbReference type="OrthoDB" id="304821at2759"/>
<feature type="transmembrane region" description="Helical" evidence="1">
    <location>
        <begin position="264"/>
        <end position="289"/>
    </location>
</feature>
<sequence length="457" mass="52434">MLHHKNVKIVRAHVQLIVVHVQLDQIEIQKLTNVFVMIDIMKILFVNHVNNHALTVLLYEYVHHDKIQLINQDLHVNGCLTCIDTNQIINPSKNCVCKSGDYQVGLNCSQCVTPCQTCQINQDHFQCVLKFIKLKSITYVYVMMDILMSIIFANNANIHAQNANYKMIIVWSVQIQIMIQSVINVYVNMDLALQELIISIVHSVNIHVLIAQVVQTLVSLALIIIDSNLKLTNVYVSKVILIQELIVYNVHHNVLLVQNNLINFYHVLTLIINYNQMIVIINQVIILIIKRIVYDVSILIQLLIKIFAYLVKIDIILLKDNVNVQKGIIILIFIVNNVIRIVVNVTHNLNVNNQCLKCQIPCLECLDIQTCKTCSDNYIIDDQGKCTQCIQNCEYCIDSTNCVKCFDEFYYHDQACIPCSDQCQTCVQDSKFFTLCKDSNHILQLIISQINKLNLSN</sequence>
<feature type="transmembrane region" description="Helical" evidence="1">
    <location>
        <begin position="324"/>
        <end position="343"/>
    </location>
</feature>
<evidence type="ECO:0000313" key="2">
    <source>
        <dbReference type="EMBL" id="CAD8213829.1"/>
    </source>
</evidence>
<keyword evidence="1" id="KW-0472">Membrane</keyword>
<accession>A0A8S1YIW5</accession>
<keyword evidence="1" id="KW-0812">Transmembrane</keyword>
<name>A0A8S1YIW5_9CILI</name>
<evidence type="ECO:0000313" key="3">
    <source>
        <dbReference type="Proteomes" id="UP000689195"/>
    </source>
</evidence>
<feature type="transmembrane region" description="Helical" evidence="1">
    <location>
        <begin position="168"/>
        <end position="187"/>
    </location>
</feature>
<keyword evidence="1" id="KW-1133">Transmembrane helix</keyword>
<evidence type="ECO:0000256" key="1">
    <source>
        <dbReference type="SAM" id="Phobius"/>
    </source>
</evidence>
<dbReference type="AlphaFoldDB" id="A0A8S1YIW5"/>
<reference evidence="2" key="1">
    <citation type="submission" date="2021-01" db="EMBL/GenBank/DDBJ databases">
        <authorList>
            <consortium name="Genoscope - CEA"/>
            <person name="William W."/>
        </authorList>
    </citation>
    <scope>NUCLEOTIDE SEQUENCE</scope>
</reference>
<dbReference type="EMBL" id="CAJJDO010000187">
    <property type="protein sequence ID" value="CAD8213829.1"/>
    <property type="molecule type" value="Genomic_DNA"/>
</dbReference>
<gene>
    <name evidence="2" type="ORF">PPENT_87.1.T1870021</name>
</gene>
<feature type="transmembrane region" description="Helical" evidence="1">
    <location>
        <begin position="208"/>
        <end position="225"/>
    </location>
</feature>
<comment type="caution">
    <text evidence="2">The sequence shown here is derived from an EMBL/GenBank/DDBJ whole genome shotgun (WGS) entry which is preliminary data.</text>
</comment>
<protein>
    <recommendedName>
        <fullName evidence="4">Transmembrane protein</fullName>
    </recommendedName>
</protein>
<feature type="transmembrane region" description="Helical" evidence="1">
    <location>
        <begin position="138"/>
        <end position="156"/>
    </location>
</feature>